<keyword evidence="2" id="KW-1185">Reference proteome</keyword>
<organism evidence="1 2">
    <name type="scientific">Hyunsoonleella flava</name>
    <dbReference type="NCBI Taxonomy" id="2527939"/>
    <lineage>
        <taxon>Bacteria</taxon>
        <taxon>Pseudomonadati</taxon>
        <taxon>Bacteroidota</taxon>
        <taxon>Flavobacteriia</taxon>
        <taxon>Flavobacteriales</taxon>
        <taxon>Flavobacteriaceae</taxon>
    </lineage>
</organism>
<dbReference type="RefSeq" id="WP_130964362.1">
    <property type="nucleotide sequence ID" value="NZ_SIRT01000007.1"/>
</dbReference>
<accession>A0A4V2JA65</accession>
<comment type="caution">
    <text evidence="1">The sequence shown here is derived from an EMBL/GenBank/DDBJ whole genome shotgun (WGS) entry which is preliminary data.</text>
</comment>
<evidence type="ECO:0000313" key="2">
    <source>
        <dbReference type="Proteomes" id="UP000291142"/>
    </source>
</evidence>
<protein>
    <submittedName>
        <fullName evidence="1">Uncharacterized protein</fullName>
    </submittedName>
</protein>
<dbReference type="Proteomes" id="UP000291142">
    <property type="component" value="Unassembled WGS sequence"/>
</dbReference>
<dbReference type="OrthoDB" id="1447587at2"/>
<dbReference type="AlphaFoldDB" id="A0A4V2JA65"/>
<reference evidence="1 2" key="1">
    <citation type="submission" date="2019-02" db="EMBL/GenBank/DDBJ databases">
        <title>Hyunsoonleella sp., isolated from marine sediment.</title>
        <authorList>
            <person name="Liu B.-T."/>
        </authorList>
    </citation>
    <scope>NUCLEOTIDE SEQUENCE [LARGE SCALE GENOMIC DNA]</scope>
    <source>
        <strain evidence="1 2">T58</strain>
    </source>
</reference>
<dbReference type="EMBL" id="SIRT01000007">
    <property type="protein sequence ID" value="TBN03288.1"/>
    <property type="molecule type" value="Genomic_DNA"/>
</dbReference>
<proteinExistence type="predicted"/>
<sequence length="80" mass="9185">MFDEPINKFCAMFGHNFKHVSNIDDETTELVCKCCNNHFISTDGGNIMNLSVASDTQSFANYFKTKRTSRLHQFLGFKLK</sequence>
<name>A0A4V2JA65_9FLAO</name>
<gene>
    <name evidence="1" type="ORF">EYD45_09775</name>
</gene>
<evidence type="ECO:0000313" key="1">
    <source>
        <dbReference type="EMBL" id="TBN03288.1"/>
    </source>
</evidence>